<dbReference type="RefSeq" id="WP_044243098.1">
    <property type="nucleotide sequence ID" value="NZ_ASRX01000028.1"/>
</dbReference>
<dbReference type="EMBL" id="ASRX01000028">
    <property type="protein sequence ID" value="EYF04893.1"/>
    <property type="molecule type" value="Genomic_DNA"/>
</dbReference>
<feature type="chain" id="PRO_5001500248" description="DNA-binding protein" evidence="1">
    <location>
        <begin position="22"/>
        <end position="229"/>
    </location>
</feature>
<evidence type="ECO:0000313" key="2">
    <source>
        <dbReference type="EMBL" id="EYF04893.1"/>
    </source>
</evidence>
<organism evidence="2 3">
    <name type="scientific">Chondromyces apiculatus DSM 436</name>
    <dbReference type="NCBI Taxonomy" id="1192034"/>
    <lineage>
        <taxon>Bacteria</taxon>
        <taxon>Pseudomonadati</taxon>
        <taxon>Myxococcota</taxon>
        <taxon>Polyangia</taxon>
        <taxon>Polyangiales</taxon>
        <taxon>Polyangiaceae</taxon>
        <taxon>Chondromyces</taxon>
    </lineage>
</organism>
<dbReference type="InterPro" id="IPR036700">
    <property type="entry name" value="BOBF_sf"/>
</dbReference>
<dbReference type="PROSITE" id="PS51257">
    <property type="entry name" value="PROKAR_LIPOPROTEIN"/>
    <property type="match status" value="1"/>
</dbReference>
<keyword evidence="1" id="KW-0732">Signal</keyword>
<proteinExistence type="predicted"/>
<feature type="signal peptide" evidence="1">
    <location>
        <begin position="1"/>
        <end position="21"/>
    </location>
</feature>
<evidence type="ECO:0000256" key="1">
    <source>
        <dbReference type="SAM" id="SignalP"/>
    </source>
</evidence>
<comment type="caution">
    <text evidence="2">The sequence shown here is derived from an EMBL/GenBank/DDBJ whole genome shotgun (WGS) entry which is preliminary data.</text>
</comment>
<keyword evidence="3" id="KW-1185">Reference proteome</keyword>
<dbReference type="AlphaFoldDB" id="A0A017T6J9"/>
<sequence>MKIAWTIPLLALSLTAFTGCASDDGEDPGPTDPEAVTIAEARAQEADSEATVEGTVTVAPGIFTSSIGDQGFAIQDDTGGIYVSAPAQLDVELGDKVRIHGSLKQVAQLTTLVADAASLEVLEGTAAITPEDVTTGRIGEDTEGTLVRVSGALTKAIEDDTPYGHKIYIDDGSGEVQIFVHIVDGAPIVSLDGLDMGDEIEVTGLSAQYEATYEVAPRLATDLTVAAAP</sequence>
<dbReference type="OrthoDB" id="4484973at2"/>
<evidence type="ECO:0008006" key="4">
    <source>
        <dbReference type="Google" id="ProtNLM"/>
    </source>
</evidence>
<reference evidence="2 3" key="1">
    <citation type="submission" date="2013-05" db="EMBL/GenBank/DDBJ databases">
        <title>Genome assembly of Chondromyces apiculatus DSM 436.</title>
        <authorList>
            <person name="Sharma G."/>
            <person name="Khatri I."/>
            <person name="Kaur C."/>
            <person name="Mayilraj S."/>
            <person name="Subramanian S."/>
        </authorList>
    </citation>
    <scope>NUCLEOTIDE SEQUENCE [LARGE SCALE GENOMIC DNA]</scope>
    <source>
        <strain evidence="2 3">DSM 436</strain>
    </source>
</reference>
<evidence type="ECO:0000313" key="3">
    <source>
        <dbReference type="Proteomes" id="UP000019678"/>
    </source>
</evidence>
<name>A0A017T6J9_9BACT</name>
<dbReference type="SUPFAM" id="SSF101756">
    <property type="entry name" value="Hypothetical protein YgiW"/>
    <property type="match status" value="1"/>
</dbReference>
<dbReference type="eggNOG" id="COG2374">
    <property type="taxonomic scope" value="Bacteria"/>
</dbReference>
<gene>
    <name evidence="2" type="ORF">CAP_3704</name>
</gene>
<protein>
    <recommendedName>
        <fullName evidence="4">DNA-binding protein</fullName>
    </recommendedName>
</protein>
<dbReference type="STRING" id="1192034.CAP_3704"/>
<dbReference type="Proteomes" id="UP000019678">
    <property type="component" value="Unassembled WGS sequence"/>
</dbReference>
<accession>A0A017T6J9</accession>